<dbReference type="PANTHER" id="PTHR38658">
    <property type="entry name" value="OXPP CYCLE PROTEIN OPCA-RELATED"/>
    <property type="match status" value="1"/>
</dbReference>
<feature type="compositionally biased region" description="Low complexity" evidence="1">
    <location>
        <begin position="1"/>
        <end position="10"/>
    </location>
</feature>
<evidence type="ECO:0000256" key="1">
    <source>
        <dbReference type="SAM" id="MobiDB-lite"/>
    </source>
</evidence>
<dbReference type="InterPro" id="IPR004555">
    <property type="entry name" value="G6PDH_assembly_OpcA"/>
</dbReference>
<evidence type="ECO:0000259" key="3">
    <source>
        <dbReference type="Pfam" id="PF20171"/>
    </source>
</evidence>
<dbReference type="Proteomes" id="UP000316541">
    <property type="component" value="Unassembled WGS sequence"/>
</dbReference>
<dbReference type="PANTHER" id="PTHR38658:SF1">
    <property type="entry name" value="OXPP CYCLE PROTEIN OPCA-RELATED"/>
    <property type="match status" value="1"/>
</dbReference>
<name>A0A544YNW8_9ACTN</name>
<evidence type="ECO:0000313" key="4">
    <source>
        <dbReference type="EMBL" id="TQS18471.1"/>
    </source>
</evidence>
<feature type="domain" description="Glucose-6-phosphate dehydrogenase assembly protein OpcA N-terminal" evidence="2">
    <location>
        <begin position="100"/>
        <end position="208"/>
    </location>
</feature>
<dbReference type="AlphaFoldDB" id="A0A544YNW8"/>
<dbReference type="InterPro" id="IPR046801">
    <property type="entry name" value="OpcA_G6PD_N"/>
</dbReference>
<dbReference type="Pfam" id="PF20171">
    <property type="entry name" value="OpcA_G6PD_C"/>
    <property type="match status" value="1"/>
</dbReference>
<sequence>MAGPRGIRPAPGVPPRPTPCWPGTDAPGGGCERGCRRAASGVERAESGVTTFNLTETTASKISSTLTRLRHQMGAPAVGMVLTLVVVVDEAGQYDALRAATEAARQHPSRILIVINRDPAEPNRLDAEIRVGESAPGEVVLLRLYGELTEHGDSVIMPLLLTDTPVVVWWPGDCPEVPAKDPIGHLGSRRILDAKSAPDAVAAISSRAASYVPGDTDLAWTRLTPWRSLLAAAFDQPVGRVTGGVVEAARGNPSASLLAAWLCDRLGVPIEIADTAGPGLTGVRLSVEGGELTLSRTDARLATLSRPGHPDRRVALARRPTSELLAEELRRLDPDEIYADAIHRLAEMKGRGGS</sequence>
<dbReference type="EMBL" id="VIRM01000032">
    <property type="protein sequence ID" value="TQS18471.1"/>
    <property type="molecule type" value="Genomic_DNA"/>
</dbReference>
<feature type="compositionally biased region" description="Pro residues" evidence="1">
    <location>
        <begin position="11"/>
        <end position="20"/>
    </location>
</feature>
<evidence type="ECO:0000313" key="5">
    <source>
        <dbReference type="Proteomes" id="UP000316541"/>
    </source>
</evidence>
<dbReference type="Pfam" id="PF10128">
    <property type="entry name" value="OpcA_G6PD_assem"/>
    <property type="match status" value="1"/>
</dbReference>
<dbReference type="InterPro" id="IPR046802">
    <property type="entry name" value="OpcA_G6PD_C"/>
</dbReference>
<comment type="caution">
    <text evidence="4">The sequence shown here is derived from an EMBL/GenBank/DDBJ whole genome shotgun (WGS) entry which is preliminary data.</text>
</comment>
<proteinExistence type="predicted"/>
<evidence type="ECO:0000259" key="2">
    <source>
        <dbReference type="Pfam" id="PF10128"/>
    </source>
</evidence>
<gene>
    <name evidence="4" type="ORF">FLX08_24340</name>
</gene>
<feature type="domain" description="Glucose-6-phosphate dehydrogenase assembly protein OpcA C-terminal" evidence="3">
    <location>
        <begin position="213"/>
        <end position="342"/>
    </location>
</feature>
<feature type="region of interest" description="Disordered" evidence="1">
    <location>
        <begin position="1"/>
        <end position="25"/>
    </location>
</feature>
<reference evidence="4 5" key="1">
    <citation type="submission" date="2019-07" db="EMBL/GenBank/DDBJ databases">
        <title>Microbispora hainanensis DSM 45428.</title>
        <authorList>
            <person name="Thawai C."/>
        </authorList>
    </citation>
    <scope>NUCLEOTIDE SEQUENCE [LARGE SCALE GENOMIC DNA]</scope>
    <source>
        <strain evidence="4 5">DSM 45428</strain>
    </source>
</reference>
<organism evidence="4 5">
    <name type="scientific">Microbispora hainanensis</name>
    <dbReference type="NCBI Taxonomy" id="568844"/>
    <lineage>
        <taxon>Bacteria</taxon>
        <taxon>Bacillati</taxon>
        <taxon>Actinomycetota</taxon>
        <taxon>Actinomycetes</taxon>
        <taxon>Streptosporangiales</taxon>
        <taxon>Streptosporangiaceae</taxon>
        <taxon>Microbispora</taxon>
    </lineage>
</organism>
<accession>A0A544YNW8</accession>
<protein>
    <submittedName>
        <fullName evidence="4">Oxidoreductase</fullName>
    </submittedName>
</protein>